<keyword evidence="4 9" id="KW-0863">Zinc-finger</keyword>
<dbReference type="FunFam" id="3.30.40.10:FF:000007">
    <property type="entry name" value="Bromodomain containing 1, isoform CRA_b"/>
    <property type="match status" value="1"/>
</dbReference>
<feature type="compositionally biased region" description="Basic residues" evidence="11">
    <location>
        <begin position="1103"/>
        <end position="1114"/>
    </location>
</feature>
<evidence type="ECO:0000259" key="14">
    <source>
        <dbReference type="PROSITE" id="PS50157"/>
    </source>
</evidence>
<evidence type="ECO:0000259" key="15">
    <source>
        <dbReference type="PROSITE" id="PS50812"/>
    </source>
</evidence>
<feature type="region of interest" description="Disordered" evidence="11">
    <location>
        <begin position="932"/>
        <end position="962"/>
    </location>
</feature>
<comment type="subcellular location">
    <subcellularLocation>
        <location evidence="1">Nucleus</location>
    </subcellularLocation>
</comment>
<keyword evidence="7" id="KW-0539">Nucleus</keyword>
<comment type="caution">
    <text evidence="17">The sequence shown here is derived from an EMBL/GenBank/DDBJ whole genome shotgun (WGS) entry which is preliminary data.</text>
</comment>
<accession>A0AAD9Q352</accession>
<dbReference type="Proteomes" id="UP001249851">
    <property type="component" value="Unassembled WGS sequence"/>
</dbReference>
<evidence type="ECO:0000256" key="7">
    <source>
        <dbReference type="ARBA" id="ARBA00023242"/>
    </source>
</evidence>
<evidence type="ECO:0000259" key="16">
    <source>
        <dbReference type="PROSITE" id="PS51805"/>
    </source>
</evidence>
<sequence length="1301" mass="148526">MLVNLGELIDNLRATKPPYECPLCQKIYKSYSGIEYHLRVFKHDGTEVIGATPTSSKKGKGRGRKSVKNKKPPPSPPNVSVPRETLTYAQAQEIVEVEIDGFPQRIHINDQLDLLDGDEISNGPPENSEKAVETIAFESVLIKPLSDSKSNNKKEQIGENKKPGLPLAEFGENDEPGFRQPDAPLRPTAYFRFIEQTSEELDEMVEYDMDEEDYVWLDTINDKRKSEGIAPVSQEIFETLMDRLEKESYFESQTNCDPNQYIDEDAVCCICNDGECQNSNAILFCDMCNLAVHQECYGVPYIPEGQWLCRRCLQSPSRAVDCVLCPNKTGAFKQTDNGKWGHVVCALWIPEVCFANTVFLEPIDSIENIPQARWKLTCYICKRRHGACIQCFKTNCYTAFHVTCAQQAGLYMKIEPIKGENGQLTVRKTAFCDVHTPSDSEAGKEEEESEDEVREKTSPSKSKTPGKTPNKTPAKACSKSAKSAKSKRSIKKFRKLLSEKKTTAVPIVNIPFIPAHRLSKIVGRVAMARKAQFIQSLQSYWMLKRQSRNGVPLLRRLQANHQSQKAGADESSERSQRIKAMKEQLHFWQRLRHDLERARLLVELIRKREKLKREQVKVKQHVVDLQLQPLNIVLRKTLDLLQTKDPGEIFAEPVDTEEVVDYCDVIDEPMDFSTMSKRIEDNHYRTMEQFERDFNLIIGNCLKYNAPDTVYYRAALKLRDQGRPIVRAARRQVERAGIDPVTGLHTEEIPTLADREPTEEDFVLTEEQRKEMTLEEQLKDLQEKLDMTQAIKHGGVRATRVRMLRKEIALVRRKLNQEKRHLSESSVGCVDGSNLSESCLSPLEEEQPSKKFRTIDQNDSLNGVGSSGKSVDNDDRRLSGESLINRRTIANPSPGTSRRSGILFNKGRHRARRNLSAGADKFHFDIVTTSKHGLKSTPNRTFENDHVSTEGQVTENFPTDETGDERDLVFEERHQPLPVEEKKPQKRARDENLNTNYSCHVPKKTYKTELGKLIEDATLPMFDTPSDKLNNHFAFTNGLRQRSYRSYTSGSESDLSEIRMNGPRASRELCRKMSTLSEDELSTTDTENSSAENRAVNGPVDGKRKKKAAPRPRKTTTSDSEMADLPPMQPLDLVWAKCRGYPSYPALIINPRTKKGFLHHGVPIPVPPEDVLKERANTDELLYLVLFFDNRRTWQWLPRHKLEPLGQQMERDDYKLQEGRKTSMRKSVSQAYERAIMHRNQVERGGSRDSDDDDDVYEDVDDDARVKENGNDEDEEEESEHEDVDNDNDDEHDPLEENGFV</sequence>
<feature type="domain" description="PHD-type" evidence="16">
    <location>
        <begin position="319"/>
        <end position="436"/>
    </location>
</feature>
<dbReference type="InterPro" id="IPR036427">
    <property type="entry name" value="Bromodomain-like_sf"/>
</dbReference>
<feature type="compositionally biased region" description="Acidic residues" evidence="11">
    <location>
        <begin position="1271"/>
        <end position="1301"/>
    </location>
</feature>
<dbReference type="Gene3D" id="2.30.30.140">
    <property type="match status" value="1"/>
</dbReference>
<dbReference type="Pfam" id="PF00855">
    <property type="entry name" value="PWWP"/>
    <property type="match status" value="1"/>
</dbReference>
<dbReference type="CDD" id="cd15572">
    <property type="entry name" value="PHD_BRPF"/>
    <property type="match status" value="1"/>
</dbReference>
<dbReference type="InterPro" id="IPR013087">
    <property type="entry name" value="Znf_C2H2_type"/>
</dbReference>
<feature type="region of interest" description="Disordered" evidence="11">
    <location>
        <begin position="435"/>
        <end position="489"/>
    </location>
</feature>
<dbReference type="InterPro" id="IPR000313">
    <property type="entry name" value="PWWP_dom"/>
</dbReference>
<feature type="compositionally biased region" description="Acidic residues" evidence="11">
    <location>
        <begin position="1250"/>
        <end position="1262"/>
    </location>
</feature>
<dbReference type="Gene3D" id="1.20.920.10">
    <property type="entry name" value="Bromodomain-like"/>
    <property type="match status" value="1"/>
</dbReference>
<feature type="region of interest" description="Disordered" evidence="11">
    <location>
        <begin position="49"/>
        <end position="83"/>
    </location>
</feature>
<dbReference type="SMART" id="SM00297">
    <property type="entry name" value="BROMO"/>
    <property type="match status" value="1"/>
</dbReference>
<evidence type="ECO:0000256" key="9">
    <source>
        <dbReference type="PROSITE-ProRule" id="PRU00042"/>
    </source>
</evidence>
<evidence type="ECO:0000256" key="4">
    <source>
        <dbReference type="ARBA" id="ARBA00022771"/>
    </source>
</evidence>
<dbReference type="SUPFAM" id="SSF63748">
    <property type="entry name" value="Tudor/PWWP/MBT"/>
    <property type="match status" value="1"/>
</dbReference>
<evidence type="ECO:0000313" key="17">
    <source>
        <dbReference type="EMBL" id="KAK2553897.1"/>
    </source>
</evidence>
<dbReference type="Pfam" id="PF13831">
    <property type="entry name" value="PHD_2"/>
    <property type="match status" value="1"/>
</dbReference>
<dbReference type="Pfam" id="PF13832">
    <property type="entry name" value="zf-HC5HC2H_2"/>
    <property type="match status" value="1"/>
</dbReference>
<reference evidence="17" key="1">
    <citation type="journal article" date="2023" name="G3 (Bethesda)">
        <title>Whole genome assembly and annotation of the endangered Caribbean coral Acropora cervicornis.</title>
        <authorList>
            <person name="Selwyn J.D."/>
            <person name="Vollmer S.V."/>
        </authorList>
    </citation>
    <scope>NUCLEOTIDE SEQUENCE</scope>
    <source>
        <strain evidence="17">K2</strain>
    </source>
</reference>
<dbReference type="GO" id="GO:0005634">
    <property type="term" value="C:nucleus"/>
    <property type="evidence" value="ECO:0007669"/>
    <property type="project" value="UniProtKB-SubCell"/>
</dbReference>
<feature type="compositionally biased region" description="Polar residues" evidence="11">
    <location>
        <begin position="932"/>
        <end position="941"/>
    </location>
</feature>
<feature type="compositionally biased region" description="Basic and acidic residues" evidence="11">
    <location>
        <begin position="150"/>
        <end position="162"/>
    </location>
</feature>
<dbReference type="InterPro" id="IPR034732">
    <property type="entry name" value="EPHD"/>
</dbReference>
<feature type="region of interest" description="Disordered" evidence="11">
    <location>
        <begin position="1237"/>
        <end position="1301"/>
    </location>
</feature>
<evidence type="ECO:0000256" key="10">
    <source>
        <dbReference type="SAM" id="Coils"/>
    </source>
</evidence>
<dbReference type="Gene3D" id="3.30.40.10">
    <property type="entry name" value="Zinc/RING finger domain, C3HC4 (zinc finger)"/>
    <property type="match status" value="2"/>
</dbReference>
<feature type="domain" description="PHD-type" evidence="13">
    <location>
        <begin position="265"/>
        <end position="315"/>
    </location>
</feature>
<feature type="compositionally biased region" description="Polar residues" evidence="11">
    <location>
        <begin position="1083"/>
        <end position="1092"/>
    </location>
</feature>
<feature type="domain" description="Bromo" evidence="12">
    <location>
        <begin position="642"/>
        <end position="712"/>
    </location>
</feature>
<dbReference type="InterPro" id="IPR050701">
    <property type="entry name" value="Histone_Mod_Regulator"/>
</dbReference>
<feature type="compositionally biased region" description="Basic residues" evidence="11">
    <location>
        <begin position="57"/>
        <end position="71"/>
    </location>
</feature>
<protein>
    <submittedName>
        <fullName evidence="17">Peregrin</fullName>
    </submittedName>
</protein>
<keyword evidence="18" id="KW-1185">Reference proteome</keyword>
<dbReference type="PROSITE" id="PS51805">
    <property type="entry name" value="EPHD"/>
    <property type="match status" value="1"/>
</dbReference>
<dbReference type="InterPro" id="IPR011011">
    <property type="entry name" value="Znf_FYVE_PHD"/>
</dbReference>
<feature type="compositionally biased region" description="Basic and acidic residues" evidence="11">
    <location>
        <begin position="1240"/>
        <end position="1249"/>
    </location>
</feature>
<evidence type="ECO:0000256" key="6">
    <source>
        <dbReference type="ARBA" id="ARBA00023117"/>
    </source>
</evidence>
<evidence type="ECO:0000259" key="12">
    <source>
        <dbReference type="PROSITE" id="PS50014"/>
    </source>
</evidence>
<dbReference type="PROSITE" id="PS00028">
    <property type="entry name" value="ZINC_FINGER_C2H2_1"/>
    <property type="match status" value="1"/>
</dbReference>
<dbReference type="PROSITE" id="PS50812">
    <property type="entry name" value="PWWP"/>
    <property type="match status" value="1"/>
</dbReference>
<feature type="coiled-coil region" evidence="10">
    <location>
        <begin position="764"/>
        <end position="821"/>
    </location>
</feature>
<dbReference type="SUPFAM" id="SSF57903">
    <property type="entry name" value="FYVE/PHD zinc finger"/>
    <property type="match status" value="1"/>
</dbReference>
<evidence type="ECO:0000313" key="18">
    <source>
        <dbReference type="Proteomes" id="UP001249851"/>
    </source>
</evidence>
<feature type="region of interest" description="Disordered" evidence="11">
    <location>
        <begin position="147"/>
        <end position="182"/>
    </location>
</feature>
<organism evidence="17 18">
    <name type="scientific">Acropora cervicornis</name>
    <name type="common">Staghorn coral</name>
    <dbReference type="NCBI Taxonomy" id="6130"/>
    <lineage>
        <taxon>Eukaryota</taxon>
        <taxon>Metazoa</taxon>
        <taxon>Cnidaria</taxon>
        <taxon>Anthozoa</taxon>
        <taxon>Hexacorallia</taxon>
        <taxon>Scleractinia</taxon>
        <taxon>Astrocoeniina</taxon>
        <taxon>Acroporidae</taxon>
        <taxon>Acropora</taxon>
    </lineage>
</organism>
<feature type="domain" description="PWWP" evidence="15">
    <location>
        <begin position="1130"/>
        <end position="1208"/>
    </location>
</feature>
<evidence type="ECO:0000256" key="2">
    <source>
        <dbReference type="ARBA" id="ARBA00022723"/>
    </source>
</evidence>
<keyword evidence="2" id="KW-0479">Metal-binding</keyword>
<proteinExistence type="predicted"/>
<dbReference type="EMBL" id="JARQWQ010000073">
    <property type="protein sequence ID" value="KAK2553897.1"/>
    <property type="molecule type" value="Genomic_DNA"/>
</dbReference>
<dbReference type="Pfam" id="PF00439">
    <property type="entry name" value="Bromodomain"/>
    <property type="match status" value="1"/>
</dbReference>
<feature type="region of interest" description="Disordered" evidence="11">
    <location>
        <begin position="1046"/>
        <end position="1125"/>
    </location>
</feature>
<dbReference type="InterPro" id="IPR019542">
    <property type="entry name" value="Enhancer_polycomb-like_N"/>
</dbReference>
<feature type="compositionally biased region" description="Polar residues" evidence="11">
    <location>
        <begin position="857"/>
        <end position="870"/>
    </location>
</feature>
<reference evidence="17" key="2">
    <citation type="journal article" date="2023" name="Science">
        <title>Genomic signatures of disease resistance in endangered staghorn corals.</title>
        <authorList>
            <person name="Vollmer S.V."/>
            <person name="Selwyn J.D."/>
            <person name="Despard B.A."/>
            <person name="Roesel C.L."/>
        </authorList>
    </citation>
    <scope>NUCLEOTIDE SEQUENCE</scope>
    <source>
        <strain evidence="17">K2</strain>
    </source>
</reference>
<evidence type="ECO:0000256" key="1">
    <source>
        <dbReference type="ARBA" id="ARBA00004123"/>
    </source>
</evidence>
<dbReference type="CDD" id="cd15670">
    <property type="entry name" value="ePHD_BRPF"/>
    <property type="match status" value="1"/>
</dbReference>
<dbReference type="PROSITE" id="PS50016">
    <property type="entry name" value="ZF_PHD_2"/>
    <property type="match status" value="1"/>
</dbReference>
<dbReference type="PRINTS" id="PR00503">
    <property type="entry name" value="BROMODOMAIN"/>
</dbReference>
<keyword evidence="3" id="KW-0677">Repeat</keyword>
<evidence type="ECO:0000259" key="13">
    <source>
        <dbReference type="PROSITE" id="PS50016"/>
    </source>
</evidence>
<feature type="coiled-coil region" evidence="10">
    <location>
        <begin position="578"/>
        <end position="621"/>
    </location>
</feature>
<dbReference type="GO" id="GO:0008270">
    <property type="term" value="F:zinc ion binding"/>
    <property type="evidence" value="ECO:0007669"/>
    <property type="project" value="UniProtKB-KW"/>
</dbReference>
<evidence type="ECO:0000256" key="5">
    <source>
        <dbReference type="ARBA" id="ARBA00022833"/>
    </source>
</evidence>
<dbReference type="SMART" id="SM00249">
    <property type="entry name" value="PHD"/>
    <property type="match status" value="2"/>
</dbReference>
<dbReference type="FunFam" id="2.30.30.140:FF:000008">
    <property type="entry name" value="Bromodomain containing 1, isoform CRA_b"/>
    <property type="match status" value="1"/>
</dbReference>
<keyword evidence="6 8" id="KW-0103">Bromodomain</keyword>
<keyword evidence="5" id="KW-0862">Zinc</keyword>
<dbReference type="InterPro" id="IPR001487">
    <property type="entry name" value="Bromodomain"/>
</dbReference>
<dbReference type="Pfam" id="PF10513">
    <property type="entry name" value="EPL1"/>
    <property type="match status" value="1"/>
</dbReference>
<dbReference type="PROSITE" id="PS50157">
    <property type="entry name" value="ZINC_FINGER_C2H2_2"/>
    <property type="match status" value="1"/>
</dbReference>
<feature type="compositionally biased region" description="Low complexity" evidence="11">
    <location>
        <begin position="459"/>
        <end position="481"/>
    </location>
</feature>
<dbReference type="InterPro" id="IPR001965">
    <property type="entry name" value="Znf_PHD"/>
</dbReference>
<dbReference type="SMART" id="SM00293">
    <property type="entry name" value="PWWP"/>
    <property type="match status" value="1"/>
</dbReference>
<dbReference type="PANTHER" id="PTHR13793">
    <property type="entry name" value="PHD FINGER PROTEINS"/>
    <property type="match status" value="1"/>
</dbReference>
<dbReference type="PROSITE" id="PS50014">
    <property type="entry name" value="BROMODOMAIN_2"/>
    <property type="match status" value="1"/>
</dbReference>
<feature type="region of interest" description="Disordered" evidence="11">
    <location>
        <begin position="856"/>
        <end position="879"/>
    </location>
</feature>
<dbReference type="SUPFAM" id="SSF47370">
    <property type="entry name" value="Bromodomain"/>
    <property type="match status" value="1"/>
</dbReference>
<dbReference type="InterPro" id="IPR013083">
    <property type="entry name" value="Znf_RING/FYVE/PHD"/>
</dbReference>
<keyword evidence="10" id="KW-0175">Coiled coil</keyword>
<dbReference type="PROSITE" id="PS01359">
    <property type="entry name" value="ZF_PHD_1"/>
    <property type="match status" value="1"/>
</dbReference>
<evidence type="ECO:0000256" key="3">
    <source>
        <dbReference type="ARBA" id="ARBA00022737"/>
    </source>
</evidence>
<dbReference type="InterPro" id="IPR019786">
    <property type="entry name" value="Zinc_finger_PHD-type_CS"/>
</dbReference>
<dbReference type="GO" id="GO:0006357">
    <property type="term" value="P:regulation of transcription by RNA polymerase II"/>
    <property type="evidence" value="ECO:0007669"/>
    <property type="project" value="TreeGrafter"/>
</dbReference>
<evidence type="ECO:0000256" key="8">
    <source>
        <dbReference type="PROSITE-ProRule" id="PRU00035"/>
    </source>
</evidence>
<dbReference type="PANTHER" id="PTHR13793:SF107">
    <property type="entry name" value="BROMODOMAIN-CONTAINING PROTEIN HOMOLOG"/>
    <property type="match status" value="1"/>
</dbReference>
<dbReference type="InterPro" id="IPR019787">
    <property type="entry name" value="Znf_PHD-finger"/>
</dbReference>
<feature type="domain" description="C2H2-type" evidence="14">
    <location>
        <begin position="19"/>
        <end position="48"/>
    </location>
</feature>
<feature type="compositionally biased region" description="Polar residues" evidence="11">
    <location>
        <begin position="949"/>
        <end position="959"/>
    </location>
</feature>
<evidence type="ECO:0000256" key="11">
    <source>
        <dbReference type="SAM" id="MobiDB-lite"/>
    </source>
</evidence>
<gene>
    <name evidence="17" type="ORF">P5673_024588</name>
</gene>
<name>A0AAD9Q352_ACRCE</name>
<dbReference type="FunFam" id="3.30.40.10:FF:000008">
    <property type="entry name" value="Bromodomain containing 1, isoform CRA_a"/>
    <property type="match status" value="1"/>
</dbReference>